<protein>
    <submittedName>
        <fullName evidence="2">Uncharacterized protein</fullName>
    </submittedName>
</protein>
<keyword evidence="3" id="KW-1185">Reference proteome</keyword>
<keyword evidence="1" id="KW-0175">Coiled coil</keyword>
<gene>
    <name evidence="2" type="ORF">PAECIP111893_02398</name>
</gene>
<evidence type="ECO:0000313" key="3">
    <source>
        <dbReference type="Proteomes" id="UP000838686"/>
    </source>
</evidence>
<feature type="coiled-coil region" evidence="1">
    <location>
        <begin position="124"/>
        <end position="196"/>
    </location>
</feature>
<sequence length="344" mass="38775">MEELLAKQTELQRQIELIWDENLKAQLVDELNMVTNQIAEKQYEQEREGIQTMQAEHNGGLKELIYQILESVFDVETCQKLYGLNEYSELSQSFRQMIDVAVDDHNDTLNAFIAEQLEGKDGKIRELTTKGIEISTQLQELQRKIENYERIVAQNEELEHKLVTLENDIEAKDRTIAEQAEQLRVKDEQIAKLTEAQNVPRSPIILPNQAKPSQTLAEMMDQAKQKGKTALELALAGGERFRGKITISPSGPSESNWIPESEVNGKDSFRPEDTAAINENCGIPATEDTLTPPPFQDALQDAQHALGGIAPDTEMAPETPVTRAEFEALKHRVEFLEILKAEVA</sequence>
<dbReference type="Proteomes" id="UP000838686">
    <property type="component" value="Unassembled WGS sequence"/>
</dbReference>
<proteinExistence type="predicted"/>
<accession>A0ABM9C6N3</accession>
<evidence type="ECO:0000256" key="1">
    <source>
        <dbReference type="SAM" id="Coils"/>
    </source>
</evidence>
<comment type="caution">
    <text evidence="2">The sequence shown here is derived from an EMBL/GenBank/DDBJ whole genome shotgun (WGS) entry which is preliminary data.</text>
</comment>
<dbReference type="EMBL" id="CAKMMF010000011">
    <property type="protein sequence ID" value="CAH1205707.1"/>
    <property type="molecule type" value="Genomic_DNA"/>
</dbReference>
<reference evidence="2" key="1">
    <citation type="submission" date="2022-01" db="EMBL/GenBank/DDBJ databases">
        <authorList>
            <person name="Criscuolo A."/>
        </authorList>
    </citation>
    <scope>NUCLEOTIDE SEQUENCE</scope>
    <source>
        <strain evidence="2">CIP111893</strain>
    </source>
</reference>
<dbReference type="RefSeq" id="WP_236342409.1">
    <property type="nucleotide sequence ID" value="NZ_CAKMMF010000011.1"/>
</dbReference>
<organism evidence="2 3">
    <name type="scientific">Paenibacillus plantiphilus</name>
    <dbReference type="NCBI Taxonomy" id="2905650"/>
    <lineage>
        <taxon>Bacteria</taxon>
        <taxon>Bacillati</taxon>
        <taxon>Bacillota</taxon>
        <taxon>Bacilli</taxon>
        <taxon>Bacillales</taxon>
        <taxon>Paenibacillaceae</taxon>
        <taxon>Paenibacillus</taxon>
    </lineage>
</organism>
<name>A0ABM9C6N3_9BACL</name>
<evidence type="ECO:0000313" key="2">
    <source>
        <dbReference type="EMBL" id="CAH1205707.1"/>
    </source>
</evidence>